<dbReference type="SUPFAM" id="SSF49464">
    <property type="entry name" value="Carboxypeptidase regulatory domain-like"/>
    <property type="match status" value="1"/>
</dbReference>
<dbReference type="PANTHER" id="PTHR30069">
    <property type="entry name" value="TONB-DEPENDENT OUTER MEMBRANE RECEPTOR"/>
    <property type="match status" value="1"/>
</dbReference>
<dbReference type="InterPro" id="IPR036942">
    <property type="entry name" value="Beta-barrel_TonB_sf"/>
</dbReference>
<dbReference type="InterPro" id="IPR012910">
    <property type="entry name" value="Plug_dom"/>
</dbReference>
<proteinExistence type="inferred from homology"/>
<dbReference type="InterPro" id="IPR023996">
    <property type="entry name" value="TonB-dep_OMP_SusC/RagA"/>
</dbReference>
<evidence type="ECO:0000256" key="2">
    <source>
        <dbReference type="ARBA" id="ARBA00022448"/>
    </source>
</evidence>
<dbReference type="AlphaFoldDB" id="A0A9X1PLI0"/>
<keyword evidence="6 8" id="KW-0472">Membrane</keyword>
<dbReference type="GO" id="GO:0015344">
    <property type="term" value="F:siderophore uptake transmembrane transporter activity"/>
    <property type="evidence" value="ECO:0007669"/>
    <property type="project" value="TreeGrafter"/>
</dbReference>
<evidence type="ECO:0000259" key="10">
    <source>
        <dbReference type="Pfam" id="PF07715"/>
    </source>
</evidence>
<gene>
    <name evidence="11" type="ORF">LXM26_17455</name>
</gene>
<dbReference type="Pfam" id="PF07715">
    <property type="entry name" value="Plug"/>
    <property type="match status" value="1"/>
</dbReference>
<evidence type="ECO:0000256" key="3">
    <source>
        <dbReference type="ARBA" id="ARBA00022452"/>
    </source>
</evidence>
<reference evidence="11" key="1">
    <citation type="submission" date="2021-12" db="EMBL/GenBank/DDBJ databases">
        <title>Novel species in genus Dyadobacter.</title>
        <authorList>
            <person name="Ma C."/>
        </authorList>
    </citation>
    <scope>NUCLEOTIDE SEQUENCE</scope>
    <source>
        <strain evidence="11">LJ419</strain>
    </source>
</reference>
<evidence type="ECO:0000256" key="4">
    <source>
        <dbReference type="ARBA" id="ARBA00022692"/>
    </source>
</evidence>
<organism evidence="11 12">
    <name type="scientific">Dyadobacter chenwenxiniae</name>
    <dbReference type="NCBI Taxonomy" id="2906456"/>
    <lineage>
        <taxon>Bacteria</taxon>
        <taxon>Pseudomonadati</taxon>
        <taxon>Bacteroidota</taxon>
        <taxon>Cytophagia</taxon>
        <taxon>Cytophagales</taxon>
        <taxon>Spirosomataceae</taxon>
        <taxon>Dyadobacter</taxon>
    </lineage>
</organism>
<feature type="domain" description="TonB-dependent receptor plug" evidence="10">
    <location>
        <begin position="117"/>
        <end position="242"/>
    </location>
</feature>
<dbReference type="NCBIfam" id="TIGR04056">
    <property type="entry name" value="OMP_RagA_SusC"/>
    <property type="match status" value="1"/>
</dbReference>
<keyword evidence="12" id="KW-1185">Reference proteome</keyword>
<evidence type="ECO:0000256" key="7">
    <source>
        <dbReference type="ARBA" id="ARBA00023237"/>
    </source>
</evidence>
<dbReference type="NCBIfam" id="TIGR04057">
    <property type="entry name" value="SusC_RagA_signa"/>
    <property type="match status" value="1"/>
</dbReference>
<dbReference type="Gene3D" id="2.170.130.10">
    <property type="entry name" value="TonB-dependent receptor, plug domain"/>
    <property type="match status" value="1"/>
</dbReference>
<keyword evidence="4 8" id="KW-0812">Transmembrane</keyword>
<evidence type="ECO:0000256" key="5">
    <source>
        <dbReference type="ARBA" id="ARBA00022729"/>
    </source>
</evidence>
<dbReference type="RefSeq" id="WP_234656312.1">
    <property type="nucleotide sequence ID" value="NZ_CP094997.1"/>
</dbReference>
<dbReference type="GO" id="GO:0044718">
    <property type="term" value="P:siderophore transmembrane transport"/>
    <property type="evidence" value="ECO:0007669"/>
    <property type="project" value="TreeGrafter"/>
</dbReference>
<comment type="subcellular location">
    <subcellularLocation>
        <location evidence="1 8">Cell outer membrane</location>
        <topology evidence="1 8">Multi-pass membrane protein</topology>
    </subcellularLocation>
</comment>
<comment type="caution">
    <text evidence="11">The sequence shown here is derived from an EMBL/GenBank/DDBJ whole genome shotgun (WGS) entry which is preliminary data.</text>
</comment>
<name>A0A9X1PLI0_9BACT</name>
<evidence type="ECO:0000256" key="9">
    <source>
        <dbReference type="SAM" id="SignalP"/>
    </source>
</evidence>
<evidence type="ECO:0000256" key="1">
    <source>
        <dbReference type="ARBA" id="ARBA00004571"/>
    </source>
</evidence>
<dbReference type="PROSITE" id="PS52016">
    <property type="entry name" value="TONB_DEPENDENT_REC_3"/>
    <property type="match status" value="1"/>
</dbReference>
<dbReference type="InterPro" id="IPR023997">
    <property type="entry name" value="TonB-dep_OMP_SusC/RagA_CS"/>
</dbReference>
<dbReference type="InterPro" id="IPR039426">
    <property type="entry name" value="TonB-dep_rcpt-like"/>
</dbReference>
<dbReference type="InterPro" id="IPR037066">
    <property type="entry name" value="Plug_dom_sf"/>
</dbReference>
<dbReference type="SUPFAM" id="SSF56935">
    <property type="entry name" value="Porins"/>
    <property type="match status" value="1"/>
</dbReference>
<evidence type="ECO:0000256" key="6">
    <source>
        <dbReference type="ARBA" id="ARBA00023136"/>
    </source>
</evidence>
<dbReference type="Gene3D" id="2.40.170.20">
    <property type="entry name" value="TonB-dependent receptor, beta-barrel domain"/>
    <property type="match status" value="1"/>
</dbReference>
<dbReference type="Gene3D" id="2.60.40.1120">
    <property type="entry name" value="Carboxypeptidase-like, regulatory domain"/>
    <property type="match status" value="1"/>
</dbReference>
<evidence type="ECO:0000313" key="11">
    <source>
        <dbReference type="EMBL" id="MCF0063300.1"/>
    </source>
</evidence>
<comment type="similarity">
    <text evidence="8">Belongs to the TonB-dependent receptor family.</text>
</comment>
<dbReference type="Pfam" id="PF13715">
    <property type="entry name" value="CarbopepD_reg_2"/>
    <property type="match status" value="1"/>
</dbReference>
<dbReference type="GO" id="GO:0009279">
    <property type="term" value="C:cell outer membrane"/>
    <property type="evidence" value="ECO:0007669"/>
    <property type="project" value="UniProtKB-SubCell"/>
</dbReference>
<sequence>MKTRFLYLFLLTFLVTGFVSAQQRVITGIITDANDGSPLPGASVAVKGTSSGTLSDADGSFTLNVNDETSILVVSFIGYLAQDVAIGNSNKIAVALKADTRILNEVVVTALGISREKRALGYAVQEIKGEALQTRPTNALSALSGKVAGLQVTTSGGNMGGSSRVLLRGINSISGNNQPLYVIDGTPIDNADLNSAATSAGSGGKDVGNMIQDINPDDIENISVLKGPSAAALYGTRAANGVILITTKKGKENSKVNITLNTGIEFEQIVRLPKRQKLYGGGFSSTFQQAKIGGTDYNIAEYAVDESWGPKLDGTPVLHWYNLDPENTAEYLKPQPWSYPKNDVHSFFETGVANTNSLSVSGGNANSTYRLSYTNKNVKGTVPNSSLKRNSINFSGSTQLGKLKVYNNFNYIKNQSTGRPWTGATNRNIILEAFQWGQVQVDYDKLKNYKRADGTQILWNRSGYQNTPAGEAAKFIDNPYWSANESYLDENRDRFYGNVGLVYDVNSWLKVSGKVNADVYNYQYQDRIAVYSRTQSQYQEYINNFSEFNYELLASANKSWDDFSLNVNVGGNIMSQKRRISDAVTQGGLIIPEYYNLKNASSVLVNSNAYRKQINSLFASFSLGYRSLLFLDGTLRNDWSSTLPIGKNSFAYPSLTTSLILSELNGVKDIGWLDFAKVRLGWAQVGNDTDPYQLQRAYEATQSFDGLASYKLPNQLNNQALKPEITSSWETGLSIQAFKNRVGLDVTYYDNVSRNQIINIPVSSAFGYDSKVINAGKINNKGVEVTLTGTPIRQNGFEWNSSLNWSRNRNKVIQLAPGVNTFQLANSLVTLVAREGQPYGQILGNDFIYAADGQKVIKADGTYERGQQLTPLGSVLPKYLFGFQNSFTYKNFNLGFLVDGRVGGKFFSQTYKVGMYSGVLEKTAANNVRETGVVLEGVKGTVTYNADGTYEVTNTSVNDTRITAQAWARGEYSGPTPQTIFDATFVKLREITFGYNLPLANKTVKSVYFGLYGRNLVNIYTASKYIDPEFTSSGGNIQGLEGGSIPVPATYGLNVNVKF</sequence>
<protein>
    <submittedName>
        <fullName evidence="11">SusC/RagA family TonB-linked outer membrane protein</fullName>
    </submittedName>
</protein>
<feature type="chain" id="PRO_5040839479" evidence="9">
    <location>
        <begin position="22"/>
        <end position="1059"/>
    </location>
</feature>
<dbReference type="EMBL" id="JAJTTC010000004">
    <property type="protein sequence ID" value="MCF0063300.1"/>
    <property type="molecule type" value="Genomic_DNA"/>
</dbReference>
<keyword evidence="7 8" id="KW-0998">Cell outer membrane</keyword>
<dbReference type="InterPro" id="IPR008969">
    <property type="entry name" value="CarboxyPept-like_regulatory"/>
</dbReference>
<keyword evidence="2 8" id="KW-0813">Transport</keyword>
<feature type="signal peptide" evidence="9">
    <location>
        <begin position="1"/>
        <end position="21"/>
    </location>
</feature>
<evidence type="ECO:0000313" key="12">
    <source>
        <dbReference type="Proteomes" id="UP001139000"/>
    </source>
</evidence>
<evidence type="ECO:0000256" key="8">
    <source>
        <dbReference type="PROSITE-ProRule" id="PRU01360"/>
    </source>
</evidence>
<keyword evidence="5 9" id="KW-0732">Signal</keyword>
<dbReference type="PANTHER" id="PTHR30069:SF29">
    <property type="entry name" value="HEMOGLOBIN AND HEMOGLOBIN-HAPTOGLOBIN-BINDING PROTEIN 1-RELATED"/>
    <property type="match status" value="1"/>
</dbReference>
<accession>A0A9X1PLI0</accession>
<keyword evidence="3 8" id="KW-1134">Transmembrane beta strand</keyword>
<dbReference type="Proteomes" id="UP001139000">
    <property type="component" value="Unassembled WGS sequence"/>
</dbReference>